<sequence length="197" mass="21327">MGEFDKHEGEAQTIVNLAEAAMHMYRAAIDSLPFPEDKKFQKRAEIVLTGMRKLRSALTEAASHSRPTPTVMMALSDVRRRYDDLMERTADAPGSTLGQQLYNARVHAKLSAHEAANGFGLRRELPDELEEGGTPTASETPLVEQLIAAIRVVAGLDEGEFEAAPPAADEHVNGTNGTDWDEALALNGAGDEAHAHN</sequence>
<gene>
    <name evidence="1" type="ORF">PT015_06160</name>
</gene>
<dbReference type="Proteomes" id="UP001236585">
    <property type="component" value="Chromosome"/>
</dbReference>
<evidence type="ECO:0000313" key="1">
    <source>
        <dbReference type="EMBL" id="WIM89051.1"/>
    </source>
</evidence>
<accession>A0ABY8W115</accession>
<proteinExistence type="predicted"/>
<organism evidence="1 2">
    <name type="scientific">Candidatus Mycobacterium wuenschmannii</name>
    <dbReference type="NCBI Taxonomy" id="3027808"/>
    <lineage>
        <taxon>Bacteria</taxon>
        <taxon>Bacillati</taxon>
        <taxon>Actinomycetota</taxon>
        <taxon>Actinomycetes</taxon>
        <taxon>Mycobacteriales</taxon>
        <taxon>Mycobacteriaceae</taxon>
        <taxon>Mycobacterium</taxon>
    </lineage>
</organism>
<keyword evidence="2" id="KW-1185">Reference proteome</keyword>
<protein>
    <submittedName>
        <fullName evidence="1">XRE family transcriptional regulator</fullName>
    </submittedName>
</protein>
<dbReference type="EMBL" id="CP126981">
    <property type="protein sequence ID" value="WIM89051.1"/>
    <property type="molecule type" value="Genomic_DNA"/>
</dbReference>
<dbReference type="RefSeq" id="WP_285189610.1">
    <property type="nucleotide sequence ID" value="NZ_CP126981.1"/>
</dbReference>
<evidence type="ECO:0000313" key="2">
    <source>
        <dbReference type="Proteomes" id="UP001236585"/>
    </source>
</evidence>
<reference evidence="1 2" key="1">
    <citation type="journal article" date="2023" name="Microbiol. Resour. Announc.">
        <title>Complete Genome Sequence of Mycobacterium wuenschmanii, a novel Nontuberculous Mycobacterium Isolated from a captive population of Amazon Milk Frogs.</title>
        <authorList>
            <person name="Hicks J."/>
            <person name="Zeineldin M."/>
            <person name="Ward H."/>
            <person name="Wuenschmann A."/>
            <person name="Camp P."/>
            <person name="Farrell D."/>
            <person name="Lehman K."/>
            <person name="Thacker T."/>
            <person name="Cuthbert E."/>
        </authorList>
    </citation>
    <scope>NUCLEOTIDE SEQUENCE [LARGE SCALE GENOMIC DNA]</scope>
    <source>
        <strain evidence="1 2">Wuenschmanii</strain>
    </source>
</reference>
<name>A0ABY8W115_9MYCO</name>